<evidence type="ECO:0000313" key="5">
    <source>
        <dbReference type="Proteomes" id="UP000311919"/>
    </source>
</evidence>
<accession>A0A4Z2CVL0</accession>
<dbReference type="AlphaFoldDB" id="A0A4Z2CVL0"/>
<proteinExistence type="inferred from homology"/>
<feature type="compositionally biased region" description="Polar residues" evidence="2">
    <location>
        <begin position="809"/>
        <end position="819"/>
    </location>
</feature>
<dbReference type="OrthoDB" id="6271666at2759"/>
<feature type="region of interest" description="Disordered" evidence="2">
    <location>
        <begin position="851"/>
        <end position="879"/>
    </location>
</feature>
<feature type="compositionally biased region" description="Low complexity" evidence="2">
    <location>
        <begin position="779"/>
        <end position="789"/>
    </location>
</feature>
<reference evidence="4 5" key="1">
    <citation type="submission" date="2019-03" db="EMBL/GenBank/DDBJ databases">
        <title>An improved genome assembly of the fluke Schistosoma japonicum.</title>
        <authorList>
            <person name="Hu W."/>
            <person name="Luo F."/>
            <person name="Yin M."/>
            <person name="Mo X."/>
            <person name="Sun C."/>
            <person name="Wu Q."/>
            <person name="Zhu B."/>
            <person name="Xiang M."/>
            <person name="Wang J."/>
            <person name="Wang Y."/>
            <person name="Zhang T."/>
            <person name="Xu B."/>
            <person name="Zheng H."/>
            <person name="Feng Z."/>
        </authorList>
    </citation>
    <scope>NUCLEOTIDE SEQUENCE [LARGE SCALE GENOMIC DNA]</scope>
    <source>
        <strain evidence="4">HuSjv2</strain>
        <tissue evidence="4">Worms</tissue>
    </source>
</reference>
<feature type="compositionally biased region" description="Polar residues" evidence="2">
    <location>
        <begin position="861"/>
        <end position="879"/>
    </location>
</feature>
<evidence type="ECO:0000256" key="2">
    <source>
        <dbReference type="SAM" id="MobiDB-lite"/>
    </source>
</evidence>
<dbReference type="InterPro" id="IPR011022">
    <property type="entry name" value="Arrestin_C-like"/>
</dbReference>
<dbReference type="InterPro" id="IPR014756">
    <property type="entry name" value="Ig_E-set"/>
</dbReference>
<gene>
    <name evidence="4" type="ORF">EWB00_007193</name>
</gene>
<evidence type="ECO:0000259" key="3">
    <source>
        <dbReference type="SMART" id="SM01017"/>
    </source>
</evidence>
<dbReference type="InterPro" id="IPR014752">
    <property type="entry name" value="Arrestin-like_C"/>
</dbReference>
<dbReference type="SMART" id="SM01017">
    <property type="entry name" value="Arrestin_C"/>
    <property type="match status" value="1"/>
</dbReference>
<dbReference type="InterPro" id="IPR011021">
    <property type="entry name" value="Arrestin-like_N"/>
</dbReference>
<dbReference type="GO" id="GO:0015031">
    <property type="term" value="P:protein transport"/>
    <property type="evidence" value="ECO:0007669"/>
    <property type="project" value="TreeGrafter"/>
</dbReference>
<dbReference type="STRING" id="6182.A0A4Z2CVL0"/>
<feature type="region of interest" description="Disordered" evidence="2">
    <location>
        <begin position="779"/>
        <end position="819"/>
    </location>
</feature>
<dbReference type="EMBL" id="SKCS01000412">
    <property type="protein sequence ID" value="TNN08223.1"/>
    <property type="molecule type" value="Genomic_DNA"/>
</dbReference>
<sequence length="958" mass="108370">MGCENALSLKIEINIENELGVFEPRDEVAGHILIKTEEDTEIDSCILWLYGLAKTRWNTQSESYITRPSSLASGINLSRSTSNFNRFDNITSCIAENKFCKLLSNASGVIKHDNSSKVYENSSFRTQLNCCTDQGYLSDTHYRPSCNCNHSSYPFDRDLIRDTRIGESWISTSGSFNSSLDGESSIKSSHSFGKFHSPSMIITTNNKTNSNFTDYPLKTFQPISTTDKVYDSTCLPNFCLEQWKKLFEIDEEKKKCIYHGDLQLIYKSKNDLLKHYNNILSGKITEKIEHTTINNATETLKCDTGNDNDNSNNNNDNSLHKIHYINDVNYQQFNLKDQINKSTLSNNINKRYHDLSNTTNEKLQTSLDKSNKTKSKFILTRGIHVFYFEFQLPSDLPSSFELPTNCLAGGASASITYAVRIEICNNRLKLRHVQQREIIVFRPLELIHFPRLRDRITLHREFVSIGCCSHPSGLILCDLAVNKTGFVPGETIIPQVHITNKSSRAIQTVHLTFAQTVFLKGINDQSHVEVLRIFATRLNARSTLSGFDLFEKLEVNRISGLFSPSNSFSSRSSTNRFERIHHHQQKQQNSMKNKSDKRVMSNLKQKHHPSSTNVVAVASQGGKAYFTDLIHVPPLPTSGLLGRQRLIYVEYSLILRLRMQGDKEGKHDHCMQIPITIGSDPTRETSFTGNSEVIPCYASFNFASGDIVEYDPLNQLKSKRLTPVYRYFKSKPIESTANKSNITFSSDSPVNSNSVKSLQIISKSSPSILKQSSIISNSTNVTTHTTESNRQNSLKSTKSTCHDNEGFQRRQSTKQVNKSLVSSDIPYNTTTTSIPTLLHNLNETKISNNSYRKVQPRKCKSISTNKLKRQSNFQETTPQKVTTSNSIDVITIMNDSSQLCLSNQQYFDDGNITLRDTPKVIDNKVNSLKSLQRSKQTKSDSINLSHYEKAQVPASFVI</sequence>
<dbReference type="PANTHER" id="PTHR11188:SF176">
    <property type="entry name" value="ARRESTIN DOMAIN-CONTAINING PROTEIN 1"/>
    <property type="match status" value="1"/>
</dbReference>
<dbReference type="Proteomes" id="UP000311919">
    <property type="component" value="Unassembled WGS sequence"/>
</dbReference>
<protein>
    <submittedName>
        <fullName evidence="4">Arrestin domain-containing 2-like</fullName>
    </submittedName>
</protein>
<comment type="similarity">
    <text evidence="1">Belongs to the arrestin family.</text>
</comment>
<comment type="caution">
    <text evidence="4">The sequence shown here is derived from an EMBL/GenBank/DDBJ whole genome shotgun (WGS) entry which is preliminary data.</text>
</comment>
<name>A0A4Z2CVL0_SCHJA</name>
<keyword evidence="5" id="KW-1185">Reference proteome</keyword>
<evidence type="ECO:0000256" key="1">
    <source>
        <dbReference type="ARBA" id="ARBA00005298"/>
    </source>
</evidence>
<dbReference type="SUPFAM" id="SSF81296">
    <property type="entry name" value="E set domains"/>
    <property type="match status" value="2"/>
</dbReference>
<feature type="region of interest" description="Disordered" evidence="2">
    <location>
        <begin position="569"/>
        <end position="606"/>
    </location>
</feature>
<dbReference type="Gene3D" id="2.60.40.640">
    <property type="match status" value="3"/>
</dbReference>
<evidence type="ECO:0000313" key="4">
    <source>
        <dbReference type="EMBL" id="TNN08223.1"/>
    </source>
</evidence>
<organism evidence="4 5">
    <name type="scientific">Schistosoma japonicum</name>
    <name type="common">Blood fluke</name>
    <dbReference type="NCBI Taxonomy" id="6182"/>
    <lineage>
        <taxon>Eukaryota</taxon>
        <taxon>Metazoa</taxon>
        <taxon>Spiralia</taxon>
        <taxon>Lophotrochozoa</taxon>
        <taxon>Platyhelminthes</taxon>
        <taxon>Trematoda</taxon>
        <taxon>Digenea</taxon>
        <taxon>Strigeidida</taxon>
        <taxon>Schistosomatoidea</taxon>
        <taxon>Schistosomatidae</taxon>
        <taxon>Schistosoma</taxon>
    </lineage>
</organism>
<feature type="compositionally biased region" description="Polar residues" evidence="2">
    <location>
        <begin position="790"/>
        <end position="799"/>
    </location>
</feature>
<dbReference type="GO" id="GO:0005737">
    <property type="term" value="C:cytoplasm"/>
    <property type="evidence" value="ECO:0007669"/>
    <property type="project" value="TreeGrafter"/>
</dbReference>
<feature type="domain" description="Arrestin C-terminal-like" evidence="3">
    <location>
        <begin position="471"/>
        <end position="682"/>
    </location>
</feature>
<dbReference type="PANTHER" id="PTHR11188">
    <property type="entry name" value="ARRESTIN DOMAIN CONTAINING PROTEIN"/>
    <property type="match status" value="1"/>
</dbReference>
<dbReference type="Pfam" id="PF00339">
    <property type="entry name" value="Arrestin_N"/>
    <property type="match status" value="1"/>
</dbReference>
<dbReference type="InterPro" id="IPR050357">
    <property type="entry name" value="Arrestin_domain-protein"/>
</dbReference>